<evidence type="ECO:0000313" key="2">
    <source>
        <dbReference type="Proteomes" id="UP000829196"/>
    </source>
</evidence>
<comment type="caution">
    <text evidence="1">The sequence shown here is derived from an EMBL/GenBank/DDBJ whole genome shotgun (WGS) entry which is preliminary data.</text>
</comment>
<dbReference type="EMBL" id="JAGYWB010000019">
    <property type="protein sequence ID" value="KAI0488246.1"/>
    <property type="molecule type" value="Genomic_DNA"/>
</dbReference>
<organism evidence="1 2">
    <name type="scientific">Dendrobium nobile</name>
    <name type="common">Orchid</name>
    <dbReference type="NCBI Taxonomy" id="94219"/>
    <lineage>
        <taxon>Eukaryota</taxon>
        <taxon>Viridiplantae</taxon>
        <taxon>Streptophyta</taxon>
        <taxon>Embryophyta</taxon>
        <taxon>Tracheophyta</taxon>
        <taxon>Spermatophyta</taxon>
        <taxon>Magnoliopsida</taxon>
        <taxon>Liliopsida</taxon>
        <taxon>Asparagales</taxon>
        <taxon>Orchidaceae</taxon>
        <taxon>Epidendroideae</taxon>
        <taxon>Malaxideae</taxon>
        <taxon>Dendrobiinae</taxon>
        <taxon>Dendrobium</taxon>
    </lineage>
</organism>
<reference evidence="1" key="1">
    <citation type="journal article" date="2022" name="Front. Genet.">
        <title>Chromosome-Scale Assembly of the Dendrobium nobile Genome Provides Insights Into the Molecular Mechanism of the Biosynthesis of the Medicinal Active Ingredient of Dendrobium.</title>
        <authorList>
            <person name="Xu Q."/>
            <person name="Niu S.-C."/>
            <person name="Li K.-L."/>
            <person name="Zheng P.-J."/>
            <person name="Zhang X.-J."/>
            <person name="Jia Y."/>
            <person name="Liu Y."/>
            <person name="Niu Y.-X."/>
            <person name="Yu L.-H."/>
            <person name="Chen D.-F."/>
            <person name="Zhang G.-Q."/>
        </authorList>
    </citation>
    <scope>NUCLEOTIDE SEQUENCE</scope>
    <source>
        <tissue evidence="1">Leaf</tissue>
    </source>
</reference>
<gene>
    <name evidence="1" type="ORF">KFK09_028073</name>
</gene>
<evidence type="ECO:0000313" key="1">
    <source>
        <dbReference type="EMBL" id="KAI0488246.1"/>
    </source>
</evidence>
<dbReference type="SMR" id="A0A8T3A1R3"/>
<keyword evidence="2" id="KW-1185">Reference proteome</keyword>
<proteinExistence type="predicted"/>
<accession>A0A8T3A1R3</accession>
<dbReference type="OrthoDB" id="10570256at2759"/>
<dbReference type="Proteomes" id="UP000829196">
    <property type="component" value="Unassembled WGS sequence"/>
</dbReference>
<name>A0A8T3A1R3_DENNO</name>
<protein>
    <submittedName>
        <fullName evidence="1">Uncharacterized protein</fullName>
    </submittedName>
</protein>
<dbReference type="AlphaFoldDB" id="A0A8T3A1R3"/>
<sequence>MESETYSYCYVDEEQKREQLKSEVQMHIELRIDAYDRYMDKLLESAAKYLTNNDDDPQTEDKDE</sequence>